<dbReference type="RefSeq" id="WP_126629022.1">
    <property type="nucleotide sequence ID" value="NZ_BIFT01000001.1"/>
</dbReference>
<name>A0A402BC21_9CHLR</name>
<feature type="transmembrane region" description="Helical" evidence="1">
    <location>
        <begin position="122"/>
        <end position="144"/>
    </location>
</feature>
<feature type="transmembrane region" description="Helical" evidence="1">
    <location>
        <begin position="194"/>
        <end position="213"/>
    </location>
</feature>
<dbReference type="PANTHER" id="PTHR39430:SF1">
    <property type="entry name" value="PROTEASE"/>
    <property type="match status" value="1"/>
</dbReference>
<protein>
    <submittedName>
        <fullName evidence="3">Abortive infection protein</fullName>
    </submittedName>
</protein>
<dbReference type="InterPro" id="IPR003675">
    <property type="entry name" value="Rce1/LyrA-like_dom"/>
</dbReference>
<dbReference type="AlphaFoldDB" id="A0A402BC21"/>
<dbReference type="PANTHER" id="PTHR39430">
    <property type="entry name" value="MEMBRANE-ASSOCIATED PROTEASE-RELATED"/>
    <property type="match status" value="1"/>
</dbReference>
<keyword evidence="1" id="KW-1133">Transmembrane helix</keyword>
<feature type="transmembrane region" description="Helical" evidence="1">
    <location>
        <begin position="219"/>
        <end position="240"/>
    </location>
</feature>
<feature type="transmembrane region" description="Helical" evidence="1">
    <location>
        <begin position="296"/>
        <end position="316"/>
    </location>
</feature>
<dbReference type="EMBL" id="BIFT01000001">
    <property type="protein sequence ID" value="GCE28850.1"/>
    <property type="molecule type" value="Genomic_DNA"/>
</dbReference>
<organism evidence="3 4">
    <name type="scientific">Dictyobacter alpinus</name>
    <dbReference type="NCBI Taxonomy" id="2014873"/>
    <lineage>
        <taxon>Bacteria</taxon>
        <taxon>Bacillati</taxon>
        <taxon>Chloroflexota</taxon>
        <taxon>Ktedonobacteria</taxon>
        <taxon>Ktedonobacterales</taxon>
        <taxon>Dictyobacteraceae</taxon>
        <taxon>Dictyobacter</taxon>
    </lineage>
</organism>
<gene>
    <name evidence="3" type="ORF">KDA_43340</name>
</gene>
<evidence type="ECO:0000256" key="1">
    <source>
        <dbReference type="SAM" id="Phobius"/>
    </source>
</evidence>
<dbReference type="Pfam" id="PF02517">
    <property type="entry name" value="Rce1-like"/>
    <property type="match status" value="1"/>
</dbReference>
<reference evidence="4" key="1">
    <citation type="submission" date="2018-12" db="EMBL/GenBank/DDBJ databases">
        <title>Tengunoibacter tsumagoiensis gen. nov., sp. nov., Dictyobacter kobayashii sp. nov., D. alpinus sp. nov., and D. joshuensis sp. nov. and description of Dictyobacteraceae fam. nov. within the order Ktedonobacterales isolated from Tengu-no-mugimeshi.</title>
        <authorList>
            <person name="Wang C.M."/>
            <person name="Zheng Y."/>
            <person name="Sakai Y."/>
            <person name="Toyoda A."/>
            <person name="Minakuchi Y."/>
            <person name="Abe K."/>
            <person name="Yokota A."/>
            <person name="Yabe S."/>
        </authorList>
    </citation>
    <scope>NUCLEOTIDE SEQUENCE [LARGE SCALE GENOMIC DNA]</scope>
    <source>
        <strain evidence="4">Uno16</strain>
    </source>
</reference>
<evidence type="ECO:0000313" key="4">
    <source>
        <dbReference type="Proteomes" id="UP000287171"/>
    </source>
</evidence>
<keyword evidence="4" id="KW-1185">Reference proteome</keyword>
<comment type="caution">
    <text evidence="3">The sequence shown here is derived from an EMBL/GenBank/DDBJ whole genome shotgun (WGS) entry which is preliminary data.</text>
</comment>
<proteinExistence type="predicted"/>
<dbReference type="GO" id="GO:0004175">
    <property type="term" value="F:endopeptidase activity"/>
    <property type="evidence" value="ECO:0007669"/>
    <property type="project" value="UniProtKB-ARBA"/>
</dbReference>
<evidence type="ECO:0000259" key="2">
    <source>
        <dbReference type="Pfam" id="PF02517"/>
    </source>
</evidence>
<dbReference type="Proteomes" id="UP000287171">
    <property type="component" value="Unassembled WGS sequence"/>
</dbReference>
<feature type="transmembrane region" description="Helical" evidence="1">
    <location>
        <begin position="81"/>
        <end position="102"/>
    </location>
</feature>
<feature type="transmembrane region" description="Helical" evidence="1">
    <location>
        <begin position="156"/>
        <end position="173"/>
    </location>
</feature>
<feature type="transmembrane region" description="Helical" evidence="1">
    <location>
        <begin position="35"/>
        <end position="61"/>
    </location>
</feature>
<dbReference type="GO" id="GO:0080120">
    <property type="term" value="P:CAAX-box protein maturation"/>
    <property type="evidence" value="ECO:0007669"/>
    <property type="project" value="UniProtKB-ARBA"/>
</dbReference>
<feature type="transmembrane region" description="Helical" evidence="1">
    <location>
        <begin position="261"/>
        <end position="281"/>
    </location>
</feature>
<evidence type="ECO:0000313" key="3">
    <source>
        <dbReference type="EMBL" id="GCE28850.1"/>
    </source>
</evidence>
<sequence>MLPTSTQQPAATRDMLAGSQTLFELARRGKRLTPWFVALPLLFAFFACLLLAYVIMVLLGLGPILNAWGSSKNVSLQALSLLIQTAFQYSFVILGVALWVRLYEGRPFWTLGFQAQGAASKILRGFLAGLAMFALSIGVLWLTGSVRSINNTPDQIGWSALSGVLIVLPAFLIQGPTEEILMRGWLMPTQGARYRPWVGIALSTITFTLLHIPDHLGSYNLLSALVLIVVSLFLAGYALLEGSIWGVCAWHAAWNWAEGNIFGMQVSGMTISGGTLIKLAPSGPDWLTGGVYGPEASVPVLAILLSGLAWICYRLYRRSRTYVQAL</sequence>
<keyword evidence="1" id="KW-0472">Membrane</keyword>
<accession>A0A402BC21</accession>
<dbReference type="OrthoDB" id="324900at2"/>
<keyword evidence="1" id="KW-0812">Transmembrane</keyword>
<feature type="domain" description="CAAX prenyl protease 2/Lysostaphin resistance protein A-like" evidence="2">
    <location>
        <begin position="164"/>
        <end position="256"/>
    </location>
</feature>